<comment type="catalytic activity">
    <reaction evidence="14">
        <text>L-seryl-[protein] + ATP = O-phospho-L-seryl-[protein] + ADP + H(+)</text>
        <dbReference type="Rhea" id="RHEA:17989"/>
        <dbReference type="Rhea" id="RHEA-COMP:9863"/>
        <dbReference type="Rhea" id="RHEA-COMP:11604"/>
        <dbReference type="ChEBI" id="CHEBI:15378"/>
        <dbReference type="ChEBI" id="CHEBI:29999"/>
        <dbReference type="ChEBI" id="CHEBI:30616"/>
        <dbReference type="ChEBI" id="CHEBI:83421"/>
        <dbReference type="ChEBI" id="CHEBI:456216"/>
        <dbReference type="EC" id="2.7.11.1"/>
    </reaction>
</comment>
<reference evidence="19 20" key="1">
    <citation type="journal article" date="2021" name="bioRxiv">
        <title>The Gossypium anomalum genome as a resource for cotton improvement and evolutionary analysis of hybrid incompatibility.</title>
        <authorList>
            <person name="Grover C.E."/>
            <person name="Yuan D."/>
            <person name="Arick M.A."/>
            <person name="Miller E.R."/>
            <person name="Hu G."/>
            <person name="Peterson D.G."/>
            <person name="Wendel J.F."/>
            <person name="Udall J.A."/>
        </authorList>
    </citation>
    <scope>NUCLEOTIDE SEQUENCE [LARGE SCALE GENOMIC DNA]</scope>
    <source>
        <strain evidence="19">JFW-Udall</strain>
        <tissue evidence="19">Leaf</tissue>
    </source>
</reference>
<dbReference type="Proteomes" id="UP000701853">
    <property type="component" value="Chromosome 5"/>
</dbReference>
<evidence type="ECO:0000256" key="2">
    <source>
        <dbReference type="ARBA" id="ARBA00008684"/>
    </source>
</evidence>
<feature type="domain" description="Protein kinase" evidence="18">
    <location>
        <begin position="79"/>
        <end position="356"/>
    </location>
</feature>
<evidence type="ECO:0000256" key="15">
    <source>
        <dbReference type="PROSITE-ProRule" id="PRU10141"/>
    </source>
</evidence>
<dbReference type="InterPro" id="IPR000719">
    <property type="entry name" value="Prot_kinase_dom"/>
</dbReference>
<sequence length="383" mass="42285">MGWFPCGGKPNKKGKKKLPNNNNTTTINSSDDQIPSTSEKLKVNSVPDAKKEANKDGGSDHIAAHTFTFRELAAATKNFRADYLLGEGGFGRVYKGRLESTNQVVAIKQLDRNGLQGNREFLVEVLMLSLLHHPNLVNLIGYCADGDQRLLVYEYMPLGSLEDHLHDLPPDKRQLDWNTRMKIAAGAAKGLEYLHDKASPPVIYRDLKCSNILLGEGYHPKLSDFGLAKLGPVGDKTHVSTRVMGTYGYCAPEYAMTGQLTLKSDVYSFGVVLLEIITGRKAIDNSRAGGEQNLVAWARPLFKDRRKFAQMADPLLQGQYPVRGLYQALAVAAMCVQEQPNMRPLIADVVTALTYLASQKYDPGTQTVQGSRTGSSTPRMRRE</sequence>
<comment type="caution">
    <text evidence="19">The sequence shown here is derived from an EMBL/GenBank/DDBJ whole genome shotgun (WGS) entry which is preliminary data.</text>
</comment>
<dbReference type="GO" id="GO:0005886">
    <property type="term" value="C:plasma membrane"/>
    <property type="evidence" value="ECO:0007669"/>
    <property type="project" value="UniProtKB-SubCell"/>
</dbReference>
<dbReference type="InterPro" id="IPR017441">
    <property type="entry name" value="Protein_kinase_ATP_BS"/>
</dbReference>
<dbReference type="PROSITE" id="PS50011">
    <property type="entry name" value="PROTEIN_KINASE_DOM"/>
    <property type="match status" value="1"/>
</dbReference>
<keyword evidence="11" id="KW-0472">Membrane</keyword>
<evidence type="ECO:0000256" key="12">
    <source>
        <dbReference type="ARBA" id="ARBA00023288"/>
    </source>
</evidence>
<dbReference type="GO" id="GO:0004674">
    <property type="term" value="F:protein serine/threonine kinase activity"/>
    <property type="evidence" value="ECO:0007669"/>
    <property type="project" value="UniProtKB-KW"/>
</dbReference>
<dbReference type="InterPro" id="IPR011009">
    <property type="entry name" value="Kinase-like_dom_sf"/>
</dbReference>
<dbReference type="EC" id="2.7.11.1" evidence="3"/>
<keyword evidence="20" id="KW-1185">Reference proteome</keyword>
<comment type="similarity">
    <text evidence="2">Belongs to the protein kinase superfamily. Ser/Thr protein kinase family.</text>
</comment>
<keyword evidence="8 15" id="KW-0547">Nucleotide-binding</keyword>
<dbReference type="SMART" id="SM00220">
    <property type="entry name" value="S_TKc"/>
    <property type="match status" value="1"/>
</dbReference>
<feature type="region of interest" description="Disordered" evidence="17">
    <location>
        <begin position="364"/>
        <end position="383"/>
    </location>
</feature>
<keyword evidence="6" id="KW-0597">Phosphoprotein</keyword>
<evidence type="ECO:0000256" key="6">
    <source>
        <dbReference type="ARBA" id="ARBA00022553"/>
    </source>
</evidence>
<feature type="compositionally biased region" description="Polar residues" evidence="17">
    <location>
        <begin position="29"/>
        <end position="38"/>
    </location>
</feature>
<evidence type="ECO:0000256" key="5">
    <source>
        <dbReference type="ARBA" id="ARBA00022527"/>
    </source>
</evidence>
<evidence type="ECO:0000256" key="4">
    <source>
        <dbReference type="ARBA" id="ARBA00022475"/>
    </source>
</evidence>
<dbReference type="Gene3D" id="1.10.510.10">
    <property type="entry name" value="Transferase(Phosphotransferase) domain 1"/>
    <property type="match status" value="1"/>
</dbReference>
<keyword evidence="10 15" id="KW-0067">ATP-binding</keyword>
<proteinExistence type="inferred from homology"/>
<feature type="region of interest" description="Disordered" evidence="17">
    <location>
        <begin position="1"/>
        <end position="58"/>
    </location>
</feature>
<name>A0A8J5ZDD7_9ROSI</name>
<organism evidence="19 20">
    <name type="scientific">Gossypium anomalum</name>
    <dbReference type="NCBI Taxonomy" id="47600"/>
    <lineage>
        <taxon>Eukaryota</taxon>
        <taxon>Viridiplantae</taxon>
        <taxon>Streptophyta</taxon>
        <taxon>Embryophyta</taxon>
        <taxon>Tracheophyta</taxon>
        <taxon>Spermatophyta</taxon>
        <taxon>Magnoliopsida</taxon>
        <taxon>eudicotyledons</taxon>
        <taxon>Gunneridae</taxon>
        <taxon>Pentapetalae</taxon>
        <taxon>rosids</taxon>
        <taxon>malvids</taxon>
        <taxon>Malvales</taxon>
        <taxon>Malvaceae</taxon>
        <taxon>Malvoideae</taxon>
        <taxon>Gossypium</taxon>
    </lineage>
</organism>
<dbReference type="CDD" id="cd14066">
    <property type="entry name" value="STKc_IRAK"/>
    <property type="match status" value="1"/>
</dbReference>
<evidence type="ECO:0000256" key="10">
    <source>
        <dbReference type="ARBA" id="ARBA00022840"/>
    </source>
</evidence>
<feature type="binding site" evidence="15">
    <location>
        <position position="108"/>
    </location>
    <ligand>
        <name>ATP</name>
        <dbReference type="ChEBI" id="CHEBI:30616"/>
    </ligand>
</feature>
<evidence type="ECO:0000256" key="13">
    <source>
        <dbReference type="ARBA" id="ARBA00047899"/>
    </source>
</evidence>
<evidence type="ECO:0000256" key="14">
    <source>
        <dbReference type="ARBA" id="ARBA00048679"/>
    </source>
</evidence>
<accession>A0A8J5ZDD7</accession>
<evidence type="ECO:0000256" key="11">
    <source>
        <dbReference type="ARBA" id="ARBA00023136"/>
    </source>
</evidence>
<keyword evidence="5 16" id="KW-0723">Serine/threonine-protein kinase</keyword>
<evidence type="ECO:0000256" key="8">
    <source>
        <dbReference type="ARBA" id="ARBA00022741"/>
    </source>
</evidence>
<dbReference type="PROSITE" id="PS00108">
    <property type="entry name" value="PROTEIN_KINASE_ST"/>
    <property type="match status" value="1"/>
</dbReference>
<evidence type="ECO:0000256" key="17">
    <source>
        <dbReference type="SAM" id="MobiDB-lite"/>
    </source>
</evidence>
<dbReference type="Pfam" id="PF07714">
    <property type="entry name" value="PK_Tyr_Ser-Thr"/>
    <property type="match status" value="1"/>
</dbReference>
<keyword evidence="7" id="KW-0808">Transferase</keyword>
<gene>
    <name evidence="19" type="ORF">CXB51_010747</name>
</gene>
<dbReference type="InterPro" id="IPR001245">
    <property type="entry name" value="Ser-Thr/Tyr_kinase_cat_dom"/>
</dbReference>
<dbReference type="AlphaFoldDB" id="A0A8J5ZDD7"/>
<evidence type="ECO:0000256" key="16">
    <source>
        <dbReference type="RuleBase" id="RU000304"/>
    </source>
</evidence>
<keyword evidence="4" id="KW-1003">Cell membrane</keyword>
<feature type="compositionally biased region" description="Low complexity" evidence="17">
    <location>
        <begin position="19"/>
        <end position="28"/>
    </location>
</feature>
<dbReference type="GO" id="GO:0005524">
    <property type="term" value="F:ATP binding"/>
    <property type="evidence" value="ECO:0007669"/>
    <property type="project" value="UniProtKB-UniRule"/>
</dbReference>
<keyword evidence="12" id="KW-0449">Lipoprotein</keyword>
<dbReference type="SUPFAM" id="SSF56112">
    <property type="entry name" value="Protein kinase-like (PK-like)"/>
    <property type="match status" value="1"/>
</dbReference>
<keyword evidence="9" id="KW-0418">Kinase</keyword>
<comment type="catalytic activity">
    <reaction evidence="13">
        <text>L-threonyl-[protein] + ATP = O-phospho-L-threonyl-[protein] + ADP + H(+)</text>
        <dbReference type="Rhea" id="RHEA:46608"/>
        <dbReference type="Rhea" id="RHEA-COMP:11060"/>
        <dbReference type="Rhea" id="RHEA-COMP:11605"/>
        <dbReference type="ChEBI" id="CHEBI:15378"/>
        <dbReference type="ChEBI" id="CHEBI:30013"/>
        <dbReference type="ChEBI" id="CHEBI:30616"/>
        <dbReference type="ChEBI" id="CHEBI:61977"/>
        <dbReference type="ChEBI" id="CHEBI:456216"/>
        <dbReference type="EC" id="2.7.11.1"/>
    </reaction>
</comment>
<dbReference type="PANTHER" id="PTHR47985">
    <property type="entry name" value="OS07G0668900 PROTEIN"/>
    <property type="match status" value="1"/>
</dbReference>
<feature type="compositionally biased region" description="Basic and acidic residues" evidence="17">
    <location>
        <begin position="48"/>
        <end position="58"/>
    </location>
</feature>
<evidence type="ECO:0000256" key="7">
    <source>
        <dbReference type="ARBA" id="ARBA00022679"/>
    </source>
</evidence>
<evidence type="ECO:0000256" key="9">
    <source>
        <dbReference type="ARBA" id="ARBA00022777"/>
    </source>
</evidence>
<dbReference type="EMBL" id="JAHUZN010000005">
    <property type="protein sequence ID" value="KAG8493255.1"/>
    <property type="molecule type" value="Genomic_DNA"/>
</dbReference>
<evidence type="ECO:0000313" key="20">
    <source>
        <dbReference type="Proteomes" id="UP000701853"/>
    </source>
</evidence>
<dbReference type="OrthoDB" id="4062651at2759"/>
<evidence type="ECO:0000259" key="18">
    <source>
        <dbReference type="PROSITE" id="PS50011"/>
    </source>
</evidence>
<evidence type="ECO:0000256" key="1">
    <source>
        <dbReference type="ARBA" id="ARBA00004193"/>
    </source>
</evidence>
<protein>
    <recommendedName>
        <fullName evidence="3">non-specific serine/threonine protein kinase</fullName>
        <ecNumber evidence="3">2.7.11.1</ecNumber>
    </recommendedName>
</protein>
<evidence type="ECO:0000313" key="19">
    <source>
        <dbReference type="EMBL" id="KAG8493255.1"/>
    </source>
</evidence>
<dbReference type="Gene3D" id="3.30.200.20">
    <property type="entry name" value="Phosphorylase Kinase, domain 1"/>
    <property type="match status" value="1"/>
</dbReference>
<comment type="subcellular location">
    <subcellularLocation>
        <location evidence="1">Cell membrane</location>
        <topology evidence="1">Lipid-anchor</topology>
    </subcellularLocation>
</comment>
<dbReference type="PANTHER" id="PTHR47985:SF23">
    <property type="entry name" value="OS07G0695300 PROTEIN"/>
    <property type="match status" value="1"/>
</dbReference>
<dbReference type="InterPro" id="IPR008271">
    <property type="entry name" value="Ser/Thr_kinase_AS"/>
</dbReference>
<evidence type="ECO:0000256" key="3">
    <source>
        <dbReference type="ARBA" id="ARBA00012513"/>
    </source>
</evidence>
<dbReference type="FunFam" id="1.10.510.10:FF:000032">
    <property type="entry name" value="Serine/threonine-protein kinase PBS1"/>
    <property type="match status" value="1"/>
</dbReference>
<dbReference type="PROSITE" id="PS00107">
    <property type="entry name" value="PROTEIN_KINASE_ATP"/>
    <property type="match status" value="1"/>
</dbReference>
<dbReference type="FunFam" id="3.30.200.20:FF:000186">
    <property type="entry name" value="Serine/threonine-protein kinase PBS1"/>
    <property type="match status" value="1"/>
</dbReference>